<keyword evidence="5" id="KW-0561">Oxygen transport</keyword>
<evidence type="ECO:0000256" key="1">
    <source>
        <dbReference type="ARBA" id="ARBA00001970"/>
    </source>
</evidence>
<dbReference type="SUPFAM" id="SSF46458">
    <property type="entry name" value="Globin-like"/>
    <property type="match status" value="1"/>
</dbReference>
<reference evidence="17 18" key="1">
    <citation type="submission" date="2017-06" db="EMBL/GenBank/DDBJ databases">
        <authorList>
            <person name="Kim H.J."/>
            <person name="Triplett B.A."/>
        </authorList>
    </citation>
    <scope>NUCLEOTIDE SEQUENCE [LARGE SCALE GENOMIC DNA]</scope>
    <source>
        <strain evidence="17">FRACA_ARgP5</strain>
    </source>
</reference>
<comment type="cofactor">
    <cofactor evidence="1">
        <name>heme b</name>
        <dbReference type="ChEBI" id="CHEBI:60344"/>
    </cofactor>
</comment>
<dbReference type="InterPro" id="IPR001433">
    <property type="entry name" value="OxRdtase_FAD/NAD-bd"/>
</dbReference>
<evidence type="ECO:0000259" key="16">
    <source>
        <dbReference type="PROSITE" id="PS51384"/>
    </source>
</evidence>
<keyword evidence="4" id="KW-0349">Heme</keyword>
<dbReference type="Pfam" id="PF00970">
    <property type="entry name" value="FAD_binding_6"/>
    <property type="match status" value="1"/>
</dbReference>
<protein>
    <recommendedName>
        <fullName evidence="3">nitric oxide dioxygenase</fullName>
        <ecNumber evidence="3">1.14.12.17</ecNumber>
    </recommendedName>
</protein>
<dbReference type="Gene3D" id="2.40.30.10">
    <property type="entry name" value="Translation factors"/>
    <property type="match status" value="1"/>
</dbReference>
<evidence type="ECO:0000256" key="3">
    <source>
        <dbReference type="ARBA" id="ARBA00012229"/>
    </source>
</evidence>
<dbReference type="PANTHER" id="PTHR43396">
    <property type="entry name" value="FLAVOHEMOPROTEIN"/>
    <property type="match status" value="1"/>
</dbReference>
<evidence type="ECO:0000256" key="14">
    <source>
        <dbReference type="SAM" id="MobiDB-lite"/>
    </source>
</evidence>
<accession>A0A2I2KKN3</accession>
<dbReference type="EC" id="1.14.12.17" evidence="3"/>
<feature type="region of interest" description="Disordered" evidence="14">
    <location>
        <begin position="1"/>
        <end position="22"/>
    </location>
</feature>
<comment type="similarity">
    <text evidence="2">In the C-terminal section; belongs to the flavoprotein pyridine nucleotide cytochrome reductase family.</text>
</comment>
<dbReference type="GO" id="GO:0008941">
    <property type="term" value="F:nitric oxide dioxygenase NAD(P)H activity"/>
    <property type="evidence" value="ECO:0007669"/>
    <property type="project" value="UniProtKB-EC"/>
</dbReference>
<dbReference type="PROSITE" id="PS01033">
    <property type="entry name" value="GLOBIN"/>
    <property type="match status" value="1"/>
</dbReference>
<dbReference type="GO" id="GO:0020037">
    <property type="term" value="F:heme binding"/>
    <property type="evidence" value="ECO:0007669"/>
    <property type="project" value="InterPro"/>
</dbReference>
<dbReference type="InterPro" id="IPR008333">
    <property type="entry name" value="Cbr1-like_FAD-bd_dom"/>
</dbReference>
<gene>
    <name evidence="17" type="primary">hmp</name>
    <name evidence="17" type="ORF">FRACA_130054</name>
</gene>
<evidence type="ECO:0000256" key="4">
    <source>
        <dbReference type="ARBA" id="ARBA00022617"/>
    </source>
</evidence>
<dbReference type="InterPro" id="IPR009050">
    <property type="entry name" value="Globin-like_sf"/>
</dbReference>
<dbReference type="GO" id="GO:0046210">
    <property type="term" value="P:nitric oxide catabolic process"/>
    <property type="evidence" value="ECO:0007669"/>
    <property type="project" value="TreeGrafter"/>
</dbReference>
<dbReference type="Gene3D" id="3.40.50.80">
    <property type="entry name" value="Nucleotide-binding domain of ferredoxin-NADP reductase (FNR) module"/>
    <property type="match status" value="1"/>
</dbReference>
<dbReference type="EMBL" id="FZMO01000035">
    <property type="protein sequence ID" value="SNQ46230.1"/>
    <property type="molecule type" value="Genomic_DNA"/>
</dbReference>
<dbReference type="InterPro" id="IPR000971">
    <property type="entry name" value="Globin"/>
</dbReference>
<dbReference type="GO" id="GO:0051537">
    <property type="term" value="F:2 iron, 2 sulfur cluster binding"/>
    <property type="evidence" value="ECO:0007669"/>
    <property type="project" value="UniProtKB-KW"/>
</dbReference>
<dbReference type="InterPro" id="IPR017938">
    <property type="entry name" value="Riboflavin_synthase-like_b-brl"/>
</dbReference>
<evidence type="ECO:0000256" key="6">
    <source>
        <dbReference type="ARBA" id="ARBA00022714"/>
    </source>
</evidence>
<dbReference type="AlphaFoldDB" id="A0A2I2KKN3"/>
<dbReference type="InterPro" id="IPR017927">
    <property type="entry name" value="FAD-bd_FR_type"/>
</dbReference>
<comment type="catalytic activity">
    <reaction evidence="12">
        <text>2 nitric oxide + NADH + 2 O2 = 2 nitrate + NAD(+) + H(+)</text>
        <dbReference type="Rhea" id="RHEA:19469"/>
        <dbReference type="ChEBI" id="CHEBI:15378"/>
        <dbReference type="ChEBI" id="CHEBI:15379"/>
        <dbReference type="ChEBI" id="CHEBI:16480"/>
        <dbReference type="ChEBI" id="CHEBI:17632"/>
        <dbReference type="ChEBI" id="CHEBI:57540"/>
        <dbReference type="ChEBI" id="CHEBI:57945"/>
        <dbReference type="EC" id="1.14.12.17"/>
    </reaction>
</comment>
<organism evidence="17 18">
    <name type="scientific">Frankia canadensis</name>
    <dbReference type="NCBI Taxonomy" id="1836972"/>
    <lineage>
        <taxon>Bacteria</taxon>
        <taxon>Bacillati</taxon>
        <taxon>Actinomycetota</taxon>
        <taxon>Actinomycetes</taxon>
        <taxon>Frankiales</taxon>
        <taxon>Frankiaceae</taxon>
        <taxon>Frankia</taxon>
    </lineage>
</organism>
<dbReference type="GO" id="GO:0005344">
    <property type="term" value="F:oxygen carrier activity"/>
    <property type="evidence" value="ECO:0007669"/>
    <property type="project" value="UniProtKB-KW"/>
</dbReference>
<feature type="domain" description="FAD-binding FR-type" evidence="16">
    <location>
        <begin position="185"/>
        <end position="295"/>
    </location>
</feature>
<dbReference type="OrthoDB" id="9801223at2"/>
<comment type="catalytic activity">
    <reaction evidence="13">
        <text>2 nitric oxide + NADPH + 2 O2 = 2 nitrate + NADP(+) + H(+)</text>
        <dbReference type="Rhea" id="RHEA:19465"/>
        <dbReference type="ChEBI" id="CHEBI:15378"/>
        <dbReference type="ChEBI" id="CHEBI:15379"/>
        <dbReference type="ChEBI" id="CHEBI:16480"/>
        <dbReference type="ChEBI" id="CHEBI:17632"/>
        <dbReference type="ChEBI" id="CHEBI:57783"/>
        <dbReference type="ChEBI" id="CHEBI:58349"/>
        <dbReference type="EC" id="1.14.12.17"/>
    </reaction>
</comment>
<keyword evidence="18" id="KW-1185">Reference proteome</keyword>
<name>A0A2I2KKN3_9ACTN</name>
<evidence type="ECO:0000256" key="5">
    <source>
        <dbReference type="ARBA" id="ARBA00022621"/>
    </source>
</evidence>
<evidence type="ECO:0000256" key="7">
    <source>
        <dbReference type="ARBA" id="ARBA00022723"/>
    </source>
</evidence>
<keyword evidence="11" id="KW-0520">NAD</keyword>
<dbReference type="PROSITE" id="PS51384">
    <property type="entry name" value="FAD_FR"/>
    <property type="match status" value="1"/>
</dbReference>
<dbReference type="GO" id="GO:0071949">
    <property type="term" value="F:FAD binding"/>
    <property type="evidence" value="ECO:0007669"/>
    <property type="project" value="TreeGrafter"/>
</dbReference>
<dbReference type="Pfam" id="PF00042">
    <property type="entry name" value="Globin"/>
    <property type="match status" value="1"/>
</dbReference>
<keyword evidence="8" id="KW-0521">NADP</keyword>
<dbReference type="GO" id="GO:0071500">
    <property type="term" value="P:cellular response to nitrosative stress"/>
    <property type="evidence" value="ECO:0007669"/>
    <property type="project" value="TreeGrafter"/>
</dbReference>
<dbReference type="PANTHER" id="PTHR43396:SF3">
    <property type="entry name" value="FLAVOHEMOPROTEIN"/>
    <property type="match status" value="1"/>
</dbReference>
<evidence type="ECO:0000256" key="13">
    <source>
        <dbReference type="ARBA" id="ARBA00049433"/>
    </source>
</evidence>
<evidence type="ECO:0000313" key="17">
    <source>
        <dbReference type="EMBL" id="SNQ46230.1"/>
    </source>
</evidence>
<evidence type="ECO:0000256" key="8">
    <source>
        <dbReference type="ARBA" id="ARBA00022857"/>
    </source>
</evidence>
<feature type="domain" description="Globin" evidence="15">
    <location>
        <begin position="26"/>
        <end position="173"/>
    </location>
</feature>
<proteinExistence type="inferred from homology"/>
<dbReference type="SUPFAM" id="SSF63380">
    <property type="entry name" value="Riboflavin synthase domain-like"/>
    <property type="match status" value="1"/>
</dbReference>
<dbReference type="Proteomes" id="UP000234331">
    <property type="component" value="Unassembled WGS sequence"/>
</dbReference>
<evidence type="ECO:0000256" key="9">
    <source>
        <dbReference type="ARBA" id="ARBA00023004"/>
    </source>
</evidence>
<keyword evidence="9" id="KW-0408">Iron</keyword>
<keyword evidence="5" id="KW-0813">Transport</keyword>
<evidence type="ECO:0000259" key="15">
    <source>
        <dbReference type="PROSITE" id="PS01033"/>
    </source>
</evidence>
<evidence type="ECO:0000313" key="18">
    <source>
        <dbReference type="Proteomes" id="UP000234331"/>
    </source>
</evidence>
<feature type="region of interest" description="Disordered" evidence="14">
    <location>
        <begin position="366"/>
        <end position="404"/>
    </location>
</feature>
<dbReference type="CDD" id="cd06184">
    <property type="entry name" value="flavohem_like_fad_nad_binding"/>
    <property type="match status" value="1"/>
</dbReference>
<evidence type="ECO:0000256" key="12">
    <source>
        <dbReference type="ARBA" id="ARBA00048649"/>
    </source>
</evidence>
<keyword evidence="7" id="KW-0479">Metal-binding</keyword>
<dbReference type="SUPFAM" id="SSF52343">
    <property type="entry name" value="Ferredoxin reductase-like, C-terminal NADP-linked domain"/>
    <property type="match status" value="1"/>
</dbReference>
<dbReference type="InterPro" id="IPR039261">
    <property type="entry name" value="FNR_nucleotide-bd"/>
</dbReference>
<keyword evidence="6" id="KW-0001">2Fe-2S</keyword>
<keyword evidence="10" id="KW-0411">Iron-sulfur</keyword>
<dbReference type="GO" id="GO:0046872">
    <property type="term" value="F:metal ion binding"/>
    <property type="evidence" value="ECO:0007669"/>
    <property type="project" value="UniProtKB-KW"/>
</dbReference>
<evidence type="ECO:0000256" key="11">
    <source>
        <dbReference type="ARBA" id="ARBA00023027"/>
    </source>
</evidence>
<dbReference type="GO" id="GO:0019825">
    <property type="term" value="F:oxygen binding"/>
    <property type="evidence" value="ECO:0007669"/>
    <property type="project" value="InterPro"/>
</dbReference>
<evidence type="ECO:0000256" key="2">
    <source>
        <dbReference type="ARBA" id="ARBA00006401"/>
    </source>
</evidence>
<dbReference type="Gene3D" id="1.10.490.10">
    <property type="entry name" value="Globins"/>
    <property type="match status" value="1"/>
</dbReference>
<dbReference type="Pfam" id="PF00175">
    <property type="entry name" value="NAD_binding_1"/>
    <property type="match status" value="1"/>
</dbReference>
<sequence>MKQEPVSRGTGIPGRQLQPGEDANIVLTEESAEVLRTTVGMVSGHADAITAAFYRRLLAAHPPLRQVFNQGSQATGEQARALAAAVVGFAGHLLRTPGPAQPGQPGQAFNGVLRRIAHRHASLGVRPDQYPVVGQHLLAAIGEVLGEAVTPRVHRAWDEMFWLFATALIAEEARIYQRGGSNPANPWRSWRVTARTVTTPEVLSLDLVPAGIDPLPDYLPGQYVSVAVDLPDVGRQARQYSLSRAPGAGSLRITVRRVPATGDAPAGAVSSHLHNRVAVGDLLDLSAPTGHVTLAPGADPLVLISAGIGTAPMIAMLGHTARLRPGRTVVVAHADRSPAHHPLRTEMLDLAALLRDVRLHTWYEADTPPAKGAPADDPGPGAGATRAAGPAAASGSGSDRPAPGRAVACEIRHRGRIDVDALPLPDGARVYLCGPPPFMRDVRAGLLRRGVPEARIRYEVFGSDPWAGAPT</sequence>
<evidence type="ECO:0000256" key="10">
    <source>
        <dbReference type="ARBA" id="ARBA00023014"/>
    </source>
</evidence>
<dbReference type="InterPro" id="IPR012292">
    <property type="entry name" value="Globin/Proto"/>
</dbReference>